<reference evidence="3 4" key="1">
    <citation type="submission" date="2014-03" db="EMBL/GenBank/DDBJ databases">
        <title>Draft genome sequence of Deinococcus phoenicis 1P10ME.</title>
        <authorList>
            <person name="Stepanov V.G."/>
            <person name="Vaishampayan P."/>
            <person name="Venkateswaran K."/>
            <person name="Fox G.E."/>
        </authorList>
    </citation>
    <scope>NUCLEOTIDE SEQUENCE [LARGE SCALE GENOMIC DNA]</scope>
    <source>
        <strain evidence="3 4">1P10ME</strain>
    </source>
</reference>
<dbReference type="InterPro" id="IPR036866">
    <property type="entry name" value="RibonucZ/Hydroxyglut_hydro"/>
</dbReference>
<dbReference type="eggNOG" id="COG0491">
    <property type="taxonomic scope" value="Bacteria"/>
</dbReference>
<dbReference type="RefSeq" id="WP_235183162.1">
    <property type="nucleotide sequence ID" value="NZ_JHAC01000011.1"/>
</dbReference>
<sequence length="204" mass="22333">MRKLYANAYLLDTPSGRLMVDAGILPYAAQFARLLRTFQPDALLLTHHHVDHSGGAFIAARLGFPVLAHPLEHALLTGEEHRLPYPAGRPDLGEIVSRLHPKVPRRALHPVHPGEQVRGWQVVHLPGHTQGQIGLLRDGVLIAGDALMGGPGGAHLPRAAYNEDHREAVRTLQAVADLDLRSILPGHGRPLTPEQVRQRAGRDR</sequence>
<evidence type="ECO:0000313" key="4">
    <source>
        <dbReference type="Proteomes" id="UP000020492"/>
    </source>
</evidence>
<evidence type="ECO:0000313" key="3">
    <source>
        <dbReference type="EMBL" id="EYB69180.1"/>
    </source>
</evidence>
<gene>
    <name evidence="3" type="ORF">DEIPH_ctg011orf0167</name>
</gene>
<dbReference type="InterPro" id="IPR050855">
    <property type="entry name" value="NDM-1-like"/>
</dbReference>
<dbReference type="CDD" id="cd07721">
    <property type="entry name" value="yflN-like_MBL-fold"/>
    <property type="match status" value="1"/>
</dbReference>
<dbReference type="PANTHER" id="PTHR42951:SF14">
    <property type="entry name" value="METALLO-BETA-LACTAMASE SUPERFAMILY PROTEIN"/>
    <property type="match status" value="1"/>
</dbReference>
<dbReference type="Proteomes" id="UP000020492">
    <property type="component" value="Unassembled WGS sequence"/>
</dbReference>
<dbReference type="SUPFAM" id="SSF56281">
    <property type="entry name" value="Metallo-hydrolase/oxidoreductase"/>
    <property type="match status" value="1"/>
</dbReference>
<dbReference type="InterPro" id="IPR001279">
    <property type="entry name" value="Metallo-B-lactamas"/>
</dbReference>
<dbReference type="SMART" id="SM00849">
    <property type="entry name" value="Lactamase_B"/>
    <property type="match status" value="1"/>
</dbReference>
<dbReference type="Pfam" id="PF00753">
    <property type="entry name" value="Lactamase_B"/>
    <property type="match status" value="1"/>
</dbReference>
<dbReference type="PANTHER" id="PTHR42951">
    <property type="entry name" value="METALLO-BETA-LACTAMASE DOMAIN-CONTAINING"/>
    <property type="match status" value="1"/>
</dbReference>
<evidence type="ECO:0000256" key="1">
    <source>
        <dbReference type="SAM" id="MobiDB-lite"/>
    </source>
</evidence>
<dbReference type="AlphaFoldDB" id="A0A016QST6"/>
<dbReference type="EMBL" id="JHAC01000011">
    <property type="protein sequence ID" value="EYB69180.1"/>
    <property type="molecule type" value="Genomic_DNA"/>
</dbReference>
<dbReference type="Gene3D" id="3.60.15.10">
    <property type="entry name" value="Ribonuclease Z/Hydroxyacylglutathione hydrolase-like"/>
    <property type="match status" value="1"/>
</dbReference>
<proteinExistence type="predicted"/>
<accession>A0A016QST6</accession>
<keyword evidence="4" id="KW-1185">Reference proteome</keyword>
<feature type="domain" description="Metallo-beta-lactamase" evidence="2">
    <location>
        <begin position="5"/>
        <end position="187"/>
    </location>
</feature>
<dbReference type="STRING" id="1476583.DEIPH_ctg011orf0167"/>
<dbReference type="PATRIC" id="fig|1476583.3.peg.781"/>
<evidence type="ECO:0000259" key="2">
    <source>
        <dbReference type="SMART" id="SM00849"/>
    </source>
</evidence>
<protein>
    <submittedName>
        <fullName evidence="3">Beta-lactamase-like protein</fullName>
    </submittedName>
</protein>
<comment type="caution">
    <text evidence="3">The sequence shown here is derived from an EMBL/GenBank/DDBJ whole genome shotgun (WGS) entry which is preliminary data.</text>
</comment>
<feature type="region of interest" description="Disordered" evidence="1">
    <location>
        <begin position="183"/>
        <end position="204"/>
    </location>
</feature>
<name>A0A016QST6_9DEIO</name>
<organism evidence="3 4">
    <name type="scientific">Deinococcus phoenicis</name>
    <dbReference type="NCBI Taxonomy" id="1476583"/>
    <lineage>
        <taxon>Bacteria</taxon>
        <taxon>Thermotogati</taxon>
        <taxon>Deinococcota</taxon>
        <taxon>Deinococci</taxon>
        <taxon>Deinococcales</taxon>
        <taxon>Deinococcaceae</taxon>
        <taxon>Deinococcus</taxon>
    </lineage>
</organism>